<dbReference type="EMBL" id="LPNM01000008">
    <property type="protein sequence ID" value="OEJ84035.1"/>
    <property type="molecule type" value="Genomic_DNA"/>
</dbReference>
<feature type="transmembrane region" description="Helical" evidence="1">
    <location>
        <begin position="23"/>
        <end position="42"/>
    </location>
</feature>
<keyword evidence="1" id="KW-1133">Transmembrane helix</keyword>
<evidence type="ECO:0000256" key="1">
    <source>
        <dbReference type="SAM" id="Phobius"/>
    </source>
</evidence>
<accession>A0A1E5RAX1</accession>
<evidence type="ECO:0000313" key="2">
    <source>
        <dbReference type="EMBL" id="OEJ84035.1"/>
    </source>
</evidence>
<dbReference type="AlphaFoldDB" id="A0A1E5RAX1"/>
<protein>
    <submittedName>
        <fullName evidence="2">UPF0495 protein</fullName>
    </submittedName>
</protein>
<reference evidence="3" key="1">
    <citation type="journal article" date="2016" name="Genome Announc.">
        <title>Genome sequences of three species of Hanseniaspora isolated from spontaneous wine fermentations.</title>
        <authorList>
            <person name="Sternes P.R."/>
            <person name="Lee D."/>
            <person name="Kutyna D.R."/>
            <person name="Borneman A.R."/>
        </authorList>
    </citation>
    <scope>NUCLEOTIDE SEQUENCE [LARGE SCALE GENOMIC DNA]</scope>
    <source>
        <strain evidence="3">AWRI3579</strain>
    </source>
</reference>
<keyword evidence="1" id="KW-0472">Membrane</keyword>
<sequence>MRPALRLLSNPPKKGGIQVPVELTPLFIACGAAIVSMSYFTYKKFRYDGSLRITKNPDQSGVNDLLAKSENSDK</sequence>
<dbReference type="OrthoDB" id="202195at2759"/>
<comment type="caution">
    <text evidence="2">The sequence shown here is derived from an EMBL/GenBank/DDBJ whole genome shotgun (WGS) entry which is preliminary data.</text>
</comment>
<evidence type="ECO:0000313" key="3">
    <source>
        <dbReference type="Proteomes" id="UP000095728"/>
    </source>
</evidence>
<dbReference type="FunCoup" id="A0A1E5RAX1">
    <property type="interactions" value="114"/>
</dbReference>
<organism evidence="2 3">
    <name type="scientific">Hanseniaspora osmophila</name>
    <dbReference type="NCBI Taxonomy" id="56408"/>
    <lineage>
        <taxon>Eukaryota</taxon>
        <taxon>Fungi</taxon>
        <taxon>Dikarya</taxon>
        <taxon>Ascomycota</taxon>
        <taxon>Saccharomycotina</taxon>
        <taxon>Saccharomycetes</taxon>
        <taxon>Saccharomycodales</taxon>
        <taxon>Saccharomycodaceae</taxon>
        <taxon>Hanseniaspora</taxon>
    </lineage>
</organism>
<keyword evidence="1" id="KW-0812">Transmembrane</keyword>
<name>A0A1E5RAX1_9ASCO</name>
<dbReference type="InParanoid" id="A0A1E5RAX1"/>
<keyword evidence="3" id="KW-1185">Reference proteome</keyword>
<gene>
    <name evidence="2" type="ORF">AWRI3579_g2724</name>
</gene>
<dbReference type="Proteomes" id="UP000095728">
    <property type="component" value="Unassembled WGS sequence"/>
</dbReference>
<proteinExistence type="predicted"/>